<evidence type="ECO:0000256" key="12">
    <source>
        <dbReference type="HAMAP-Rule" id="MF_00388"/>
    </source>
</evidence>
<dbReference type="InterPro" id="IPR011334">
    <property type="entry name" value="UDP-acyl_GlcNac_deAcase_C"/>
</dbReference>
<evidence type="ECO:0000313" key="14">
    <source>
        <dbReference type="Proteomes" id="UP000063964"/>
    </source>
</evidence>
<dbReference type="InterPro" id="IPR004463">
    <property type="entry name" value="UDP-acyl_GlcNac_deAcase"/>
</dbReference>
<dbReference type="AlphaFoldDB" id="A0A0X8JNW6"/>
<dbReference type="HAMAP" id="MF_00388">
    <property type="entry name" value="LpxC"/>
    <property type="match status" value="1"/>
</dbReference>
<keyword evidence="5 12" id="KW-0444">Lipid biosynthesis</keyword>
<comment type="similarity">
    <text evidence="12">Belongs to the LpxC family.</text>
</comment>
<dbReference type="GO" id="GO:0016020">
    <property type="term" value="C:membrane"/>
    <property type="evidence" value="ECO:0007669"/>
    <property type="project" value="GOC"/>
</dbReference>
<evidence type="ECO:0000256" key="11">
    <source>
        <dbReference type="ARBA" id="ARBA00024535"/>
    </source>
</evidence>
<gene>
    <name evidence="12" type="primary">lpxC</name>
    <name evidence="13" type="ORF">AXF15_01125</name>
</gene>
<keyword evidence="14" id="KW-1185">Reference proteome</keyword>
<name>A0A0X8JNW6_9BACT</name>
<dbReference type="GO" id="GO:0103117">
    <property type="term" value="F:UDP-3-O-acyl-N-acetylglucosamine deacetylase activity"/>
    <property type="evidence" value="ECO:0007669"/>
    <property type="project" value="UniProtKB-UniRule"/>
</dbReference>
<keyword evidence="6 12" id="KW-0441">Lipid A biosynthesis</keyword>
<reference evidence="14" key="1">
    <citation type="submission" date="2016-02" db="EMBL/GenBank/DDBJ databases">
        <authorList>
            <person name="Holder M.E."/>
            <person name="Ajami N.J."/>
            <person name="Petrosino J.F."/>
        </authorList>
    </citation>
    <scope>NUCLEOTIDE SEQUENCE [LARGE SCALE GENOMIC DNA]</scope>
    <source>
        <strain evidence="14">DSM 12838</strain>
    </source>
</reference>
<dbReference type="Proteomes" id="UP000063964">
    <property type="component" value="Chromosome"/>
</dbReference>
<dbReference type="SUPFAM" id="SSF54211">
    <property type="entry name" value="Ribosomal protein S5 domain 2-like"/>
    <property type="match status" value="2"/>
</dbReference>
<dbReference type="Gene3D" id="3.30.1700.10">
    <property type="entry name" value="lpxc deacetylase, domain 2"/>
    <property type="match status" value="1"/>
</dbReference>
<protein>
    <recommendedName>
        <fullName evidence="4 12">UDP-3-O-acyl-N-acetylglucosamine deacetylase</fullName>
        <shortName evidence="12">UDP-3-O-acyl-GlcNAc deacetylase</shortName>
        <ecNumber evidence="4 12">3.5.1.108</ecNumber>
    </recommendedName>
    <alternativeName>
        <fullName evidence="12">UDP-3-O-[R-3-hydroxymyristoyl]-N-acetylglucosamine deacetylase</fullName>
    </alternativeName>
</protein>
<evidence type="ECO:0000313" key="13">
    <source>
        <dbReference type="EMBL" id="AMD91858.1"/>
    </source>
</evidence>
<evidence type="ECO:0000256" key="8">
    <source>
        <dbReference type="ARBA" id="ARBA00022801"/>
    </source>
</evidence>
<dbReference type="NCBIfam" id="TIGR00325">
    <property type="entry name" value="lpxC"/>
    <property type="match status" value="1"/>
</dbReference>
<dbReference type="OrthoDB" id="9802746at2"/>
<evidence type="ECO:0000256" key="5">
    <source>
        <dbReference type="ARBA" id="ARBA00022516"/>
    </source>
</evidence>
<proteinExistence type="inferred from homology"/>
<organism evidence="13 14">
    <name type="scientific">Desulfomicrobium orale DSM 12838</name>
    <dbReference type="NCBI Taxonomy" id="888061"/>
    <lineage>
        <taxon>Bacteria</taxon>
        <taxon>Pseudomonadati</taxon>
        <taxon>Thermodesulfobacteriota</taxon>
        <taxon>Desulfovibrionia</taxon>
        <taxon>Desulfovibrionales</taxon>
        <taxon>Desulfomicrobiaceae</taxon>
        <taxon>Desulfomicrobium</taxon>
    </lineage>
</organism>
<dbReference type="UniPathway" id="UPA00359">
    <property type="reaction ID" value="UER00478"/>
</dbReference>
<feature type="active site" description="Proton donor" evidence="12">
    <location>
        <position position="261"/>
    </location>
</feature>
<evidence type="ECO:0000256" key="3">
    <source>
        <dbReference type="ARBA" id="ARBA00005002"/>
    </source>
</evidence>
<dbReference type="Gene3D" id="3.30.230.20">
    <property type="entry name" value="lpxc deacetylase, domain 1"/>
    <property type="match status" value="1"/>
</dbReference>
<dbReference type="GO" id="GO:0009245">
    <property type="term" value="P:lipid A biosynthetic process"/>
    <property type="evidence" value="ECO:0007669"/>
    <property type="project" value="UniProtKB-UniRule"/>
</dbReference>
<dbReference type="EMBL" id="CP014230">
    <property type="protein sequence ID" value="AMD91858.1"/>
    <property type="molecule type" value="Genomic_DNA"/>
</dbReference>
<evidence type="ECO:0000256" key="9">
    <source>
        <dbReference type="ARBA" id="ARBA00022833"/>
    </source>
</evidence>
<feature type="binding site" evidence="12">
    <location>
        <position position="77"/>
    </location>
    <ligand>
        <name>Zn(2+)</name>
        <dbReference type="ChEBI" id="CHEBI:29105"/>
    </ligand>
</feature>
<accession>A0A0X8JNW6</accession>
<dbReference type="PANTHER" id="PTHR33694:SF1">
    <property type="entry name" value="UDP-3-O-ACYL-N-ACETYLGLUCOSAMINE DEACETYLASE 1, MITOCHONDRIAL-RELATED"/>
    <property type="match status" value="1"/>
</dbReference>
<dbReference type="GO" id="GO:0046872">
    <property type="term" value="F:metal ion binding"/>
    <property type="evidence" value="ECO:0007669"/>
    <property type="project" value="UniProtKB-KW"/>
</dbReference>
<comment type="function">
    <text evidence="2 12">Catalyzes the hydrolysis of UDP-3-O-myristoyl-N-acetylglucosamine to form UDP-3-O-myristoylglucosamine and acetate, the committed step in lipid A biosynthesis.</text>
</comment>
<dbReference type="InterPro" id="IPR020568">
    <property type="entry name" value="Ribosomal_Su5_D2-typ_SF"/>
</dbReference>
<evidence type="ECO:0000256" key="7">
    <source>
        <dbReference type="ARBA" id="ARBA00022723"/>
    </source>
</evidence>
<keyword evidence="9 12" id="KW-0862">Zinc</keyword>
<comment type="cofactor">
    <cofactor evidence="1 12">
        <name>Zn(2+)</name>
        <dbReference type="ChEBI" id="CHEBI:29105"/>
    </cofactor>
</comment>
<feature type="binding site" evidence="12">
    <location>
        <position position="238"/>
    </location>
    <ligand>
        <name>Zn(2+)</name>
        <dbReference type="ChEBI" id="CHEBI:29105"/>
    </ligand>
</feature>
<dbReference type="KEGG" id="doa:AXF15_01125"/>
<dbReference type="InterPro" id="IPR015870">
    <property type="entry name" value="UDP-acyl_N-AcGlcN_deAcase_N"/>
</dbReference>
<evidence type="ECO:0000256" key="1">
    <source>
        <dbReference type="ARBA" id="ARBA00001947"/>
    </source>
</evidence>
<evidence type="ECO:0000256" key="6">
    <source>
        <dbReference type="ARBA" id="ARBA00022556"/>
    </source>
</evidence>
<comment type="catalytic activity">
    <reaction evidence="11 12">
        <text>a UDP-3-O-[(3R)-3-hydroxyacyl]-N-acetyl-alpha-D-glucosamine + H2O = a UDP-3-O-[(3R)-3-hydroxyacyl]-alpha-D-glucosamine + acetate</text>
        <dbReference type="Rhea" id="RHEA:67816"/>
        <dbReference type="ChEBI" id="CHEBI:15377"/>
        <dbReference type="ChEBI" id="CHEBI:30089"/>
        <dbReference type="ChEBI" id="CHEBI:137740"/>
        <dbReference type="ChEBI" id="CHEBI:173225"/>
        <dbReference type="EC" id="3.5.1.108"/>
    </reaction>
</comment>
<keyword evidence="10 12" id="KW-0443">Lipid metabolism</keyword>
<evidence type="ECO:0000256" key="4">
    <source>
        <dbReference type="ARBA" id="ARBA00012745"/>
    </source>
</evidence>
<keyword evidence="8 12" id="KW-0378">Hydrolase</keyword>
<dbReference type="PANTHER" id="PTHR33694">
    <property type="entry name" value="UDP-3-O-ACYL-N-ACETYLGLUCOSAMINE DEACETYLASE 1, MITOCHONDRIAL-RELATED"/>
    <property type="match status" value="1"/>
</dbReference>
<dbReference type="Pfam" id="PF03331">
    <property type="entry name" value="LpxC"/>
    <property type="match status" value="1"/>
</dbReference>
<evidence type="ECO:0000256" key="2">
    <source>
        <dbReference type="ARBA" id="ARBA00002923"/>
    </source>
</evidence>
<dbReference type="EC" id="3.5.1.108" evidence="4 12"/>
<sequence length="307" mass="33918">MMQTTLRKEVRCSGVGLHSGRKINMVLRPASADTGVVFSLWKDGQHQIITPAPERIVGTGLATTLGNGSVKVATIEHLLGALVGLNVDNVLVEVDGEEIPILDGSALGFVYLLGSAGLHSFNIPRKIAKIARPLVFSRDGKRIAAYPYNGLRIDYIIQFDHPRIGRQYFRFDAAIHDFASSIARARTFGFMKDVEWLQKNGLALGGSLDNAVVFDENGPLNPEGLRFADEMVRHKILDFMGDTAVGSHRLWGRFEVSCSGHEMNNQFMRHLFAHASEYLEFAELGERERKGRPKIPVPVSTPVPAWA</sequence>
<evidence type="ECO:0000256" key="10">
    <source>
        <dbReference type="ARBA" id="ARBA00023098"/>
    </source>
</evidence>
<keyword evidence="7 12" id="KW-0479">Metal-binding</keyword>
<dbReference type="RefSeq" id="WP_066602160.1">
    <property type="nucleotide sequence ID" value="NZ_CP014230.1"/>
</dbReference>
<feature type="binding site" evidence="12">
    <location>
        <position position="234"/>
    </location>
    <ligand>
        <name>Zn(2+)</name>
        <dbReference type="ChEBI" id="CHEBI:29105"/>
    </ligand>
</feature>
<comment type="pathway">
    <text evidence="3 12">Glycolipid biosynthesis; lipid IV(A) biosynthesis; lipid IV(A) from (3R)-3-hydroxytetradecanoyl-[acyl-carrier-protein] and UDP-N-acetyl-alpha-D-glucosamine: step 2/6.</text>
</comment>
<dbReference type="STRING" id="888061.AXF15_01125"/>